<dbReference type="PRINTS" id="PR00364">
    <property type="entry name" value="DISEASERSIST"/>
</dbReference>
<accession>A0ABC9B581</accession>
<dbReference type="Gene3D" id="3.80.10.10">
    <property type="entry name" value="Ribonuclease Inhibitor"/>
    <property type="match status" value="4"/>
</dbReference>
<dbReference type="InterPro" id="IPR027417">
    <property type="entry name" value="P-loop_NTPase"/>
</dbReference>
<dbReference type="InterPro" id="IPR036388">
    <property type="entry name" value="WH-like_DNA-bd_sf"/>
</dbReference>
<dbReference type="InterPro" id="IPR056789">
    <property type="entry name" value="LRR_R13L1-DRL21"/>
</dbReference>
<dbReference type="SMART" id="SM00367">
    <property type="entry name" value="LRR_CC"/>
    <property type="match status" value="6"/>
</dbReference>
<evidence type="ECO:0000256" key="5">
    <source>
        <dbReference type="ARBA" id="ARBA00022737"/>
    </source>
</evidence>
<evidence type="ECO:0000256" key="6">
    <source>
        <dbReference type="ARBA" id="ARBA00022741"/>
    </source>
</evidence>
<dbReference type="Pfam" id="PF23598">
    <property type="entry name" value="LRR_14"/>
    <property type="match status" value="2"/>
</dbReference>
<dbReference type="GO" id="GO:0005524">
    <property type="term" value="F:ATP binding"/>
    <property type="evidence" value="ECO:0007669"/>
    <property type="project" value="UniProtKB-UniRule"/>
</dbReference>
<keyword evidence="8" id="KW-0611">Plant defense</keyword>
<organism evidence="14 15">
    <name type="scientific">Urochloa decumbens</name>
    <dbReference type="NCBI Taxonomy" id="240449"/>
    <lineage>
        <taxon>Eukaryota</taxon>
        <taxon>Viridiplantae</taxon>
        <taxon>Streptophyta</taxon>
        <taxon>Embryophyta</taxon>
        <taxon>Tracheophyta</taxon>
        <taxon>Spermatophyta</taxon>
        <taxon>Magnoliopsida</taxon>
        <taxon>Liliopsida</taxon>
        <taxon>Poales</taxon>
        <taxon>Poaceae</taxon>
        <taxon>PACMAD clade</taxon>
        <taxon>Panicoideae</taxon>
        <taxon>Panicodae</taxon>
        <taxon>Paniceae</taxon>
        <taxon>Melinidinae</taxon>
        <taxon>Urochloa</taxon>
    </lineage>
</organism>
<feature type="binding site" evidence="12">
    <location>
        <position position="46"/>
    </location>
    <ligand>
        <name>ATP</name>
        <dbReference type="ChEBI" id="CHEBI:30616"/>
    </ligand>
</feature>
<dbReference type="Gene3D" id="3.40.50.300">
    <property type="entry name" value="P-loop containing nucleotide triphosphate hydrolases"/>
    <property type="match status" value="1"/>
</dbReference>
<dbReference type="PANTHER" id="PTHR36766">
    <property type="entry name" value="PLANT BROAD-SPECTRUM MILDEW RESISTANCE PROTEIN RPW8"/>
    <property type="match status" value="1"/>
</dbReference>
<keyword evidence="10" id="KW-1133">Transmembrane helix</keyword>
<keyword evidence="3" id="KW-0808">Transferase</keyword>
<keyword evidence="9 12" id="KW-0067">ATP-binding</keyword>
<dbReference type="InterPro" id="IPR055414">
    <property type="entry name" value="LRR_R13L4/SHOC2-like"/>
</dbReference>
<dbReference type="SUPFAM" id="SSF52047">
    <property type="entry name" value="RNI-like"/>
    <property type="match status" value="1"/>
</dbReference>
<evidence type="ECO:0000313" key="15">
    <source>
        <dbReference type="Proteomes" id="UP001497457"/>
    </source>
</evidence>
<dbReference type="SMART" id="SM00369">
    <property type="entry name" value="LRR_TYP"/>
    <property type="match status" value="4"/>
</dbReference>
<dbReference type="Gene3D" id="1.10.10.10">
    <property type="entry name" value="Winged helix-like DNA-binding domain superfamily/Winged helix DNA-binding domain"/>
    <property type="match status" value="1"/>
</dbReference>
<reference evidence="14 15" key="2">
    <citation type="submission" date="2024-10" db="EMBL/GenBank/DDBJ databases">
        <authorList>
            <person name="Ryan C."/>
        </authorList>
    </citation>
    <scope>NUCLEOTIDE SEQUENCE [LARGE SCALE GENOMIC DNA]</scope>
</reference>
<dbReference type="InterPro" id="IPR058922">
    <property type="entry name" value="WHD_DRP"/>
</dbReference>
<dbReference type="InterPro" id="IPR002182">
    <property type="entry name" value="NB-ARC"/>
</dbReference>
<keyword evidence="4" id="KW-0812">Transmembrane</keyword>
<dbReference type="PROSITE" id="PS00108">
    <property type="entry name" value="PROTEIN_KINASE_ST"/>
    <property type="match status" value="1"/>
</dbReference>
<gene>
    <name evidence="14" type="ORF">URODEC1_LOCUS61743</name>
</gene>
<evidence type="ECO:0000256" key="7">
    <source>
        <dbReference type="ARBA" id="ARBA00022777"/>
    </source>
</evidence>
<dbReference type="Pfam" id="PF00931">
    <property type="entry name" value="NB-ARC"/>
    <property type="match status" value="1"/>
</dbReference>
<evidence type="ECO:0000259" key="13">
    <source>
        <dbReference type="PROSITE" id="PS50011"/>
    </source>
</evidence>
<dbReference type="PROSITE" id="PS00107">
    <property type="entry name" value="PROTEIN_KINASE_ATP"/>
    <property type="match status" value="1"/>
</dbReference>
<evidence type="ECO:0000256" key="2">
    <source>
        <dbReference type="ARBA" id="ARBA00022614"/>
    </source>
</evidence>
<dbReference type="GO" id="GO:0005886">
    <property type="term" value="C:plasma membrane"/>
    <property type="evidence" value="ECO:0007669"/>
    <property type="project" value="UniProtKB-SubCell"/>
</dbReference>
<dbReference type="PROSITE" id="PS50011">
    <property type="entry name" value="PROTEIN_KINASE_DOM"/>
    <property type="match status" value="1"/>
</dbReference>
<evidence type="ECO:0000256" key="12">
    <source>
        <dbReference type="PROSITE-ProRule" id="PRU10141"/>
    </source>
</evidence>
<dbReference type="Pfam" id="PF13855">
    <property type="entry name" value="LRR_8"/>
    <property type="match status" value="1"/>
</dbReference>
<evidence type="ECO:0000256" key="10">
    <source>
        <dbReference type="ARBA" id="ARBA00022989"/>
    </source>
</evidence>
<evidence type="ECO:0000256" key="9">
    <source>
        <dbReference type="ARBA" id="ARBA00022840"/>
    </source>
</evidence>
<dbReference type="SUPFAM" id="SSF52540">
    <property type="entry name" value="P-loop containing nucleoside triphosphate hydrolases"/>
    <property type="match status" value="1"/>
</dbReference>
<comment type="subcellular location">
    <subcellularLocation>
        <location evidence="1">Cell membrane</location>
        <topology evidence="1">Single-pass membrane protein</topology>
    </subcellularLocation>
</comment>
<evidence type="ECO:0000313" key="14">
    <source>
        <dbReference type="EMBL" id="CAL4994009.1"/>
    </source>
</evidence>
<evidence type="ECO:0000256" key="1">
    <source>
        <dbReference type="ARBA" id="ARBA00004162"/>
    </source>
</evidence>
<dbReference type="PANTHER" id="PTHR36766:SF73">
    <property type="entry name" value="NB-ARC DOMAIN-CONTAINING PROTEIN"/>
    <property type="match status" value="1"/>
</dbReference>
<dbReference type="Gene3D" id="1.10.510.10">
    <property type="entry name" value="Transferase(Phosphotransferase) domain 1"/>
    <property type="match status" value="1"/>
</dbReference>
<dbReference type="SUPFAM" id="SSF52058">
    <property type="entry name" value="L domain-like"/>
    <property type="match status" value="2"/>
</dbReference>
<proteinExistence type="predicted"/>
<dbReference type="GO" id="GO:0006952">
    <property type="term" value="P:defense response"/>
    <property type="evidence" value="ECO:0007669"/>
    <property type="project" value="UniProtKB-KW"/>
</dbReference>
<dbReference type="InterPro" id="IPR017441">
    <property type="entry name" value="Protein_kinase_ATP_BS"/>
</dbReference>
<reference evidence="15" key="1">
    <citation type="submission" date="2024-06" db="EMBL/GenBank/DDBJ databases">
        <authorList>
            <person name="Ryan C."/>
        </authorList>
    </citation>
    <scope>NUCLEOTIDE SEQUENCE [LARGE SCALE GENOMIC DNA]</scope>
</reference>
<dbReference type="InterPro" id="IPR032675">
    <property type="entry name" value="LRR_dom_sf"/>
</dbReference>
<dbReference type="GO" id="GO:0016301">
    <property type="term" value="F:kinase activity"/>
    <property type="evidence" value="ECO:0007669"/>
    <property type="project" value="UniProtKB-KW"/>
</dbReference>
<dbReference type="SMART" id="SM00220">
    <property type="entry name" value="S_TKc"/>
    <property type="match status" value="1"/>
</dbReference>
<dbReference type="Pfam" id="PF25019">
    <property type="entry name" value="LRR_R13L1-DRL21"/>
    <property type="match status" value="1"/>
</dbReference>
<keyword evidence="5" id="KW-0677">Repeat</keyword>
<evidence type="ECO:0000256" key="3">
    <source>
        <dbReference type="ARBA" id="ARBA00022679"/>
    </source>
</evidence>
<dbReference type="Pfam" id="PF23559">
    <property type="entry name" value="WHD_DRP"/>
    <property type="match status" value="1"/>
</dbReference>
<evidence type="ECO:0000256" key="11">
    <source>
        <dbReference type="ARBA" id="ARBA00023136"/>
    </source>
</evidence>
<dbReference type="Pfam" id="PF00069">
    <property type="entry name" value="Pkinase"/>
    <property type="match status" value="1"/>
</dbReference>
<dbReference type="SUPFAM" id="SSF56112">
    <property type="entry name" value="Protein kinase-like (PK-like)"/>
    <property type="match status" value="1"/>
</dbReference>
<dbReference type="InterPro" id="IPR011009">
    <property type="entry name" value="Kinase-like_dom_sf"/>
</dbReference>
<name>A0ABC9B581_9POAL</name>
<dbReference type="InterPro" id="IPR003591">
    <property type="entry name" value="Leu-rich_rpt_typical-subtyp"/>
</dbReference>
<keyword evidence="7" id="KW-0418">Kinase</keyword>
<keyword evidence="2" id="KW-0433">Leucine-rich repeat</keyword>
<protein>
    <recommendedName>
        <fullName evidence="13">Protein kinase domain-containing protein</fullName>
    </recommendedName>
</protein>
<dbReference type="InterPro" id="IPR000719">
    <property type="entry name" value="Prot_kinase_dom"/>
</dbReference>
<sequence>MEPEDVTFQFLREITDNFSEERKIGEGSFGVVYRGTTKAREDVAVKLLNDKVNIDVGNKQFHNEFHNLVILKHQNIVQVLGYCYETELNPMEINGKKELVEEMHRAICLEYLKNGSLEKHLSDEFSGLDWHTRLKIMKGTCEGLKYIHEELEEPIYHLDLKPDNILLDKDMVPKIADFGLSRIYGKELTRITQNPYGTFGYQPPEYIDRGEISEKFDIFSLGVVMIRIVSGPKGYPKCIEMSSDEFIDQVRRNWRNRLQATCSSNSTLQVYCHQVETCTQIALDCVAKDSHKRPNIVQITEKLNGFEDGIGKIPQKICPKIAGMTMHNKKMRKALEDVTGGRQKNINLVTSPNCSEPEFVDAREASSDVVEGLIVGRAEEKGKIIASLLGGISKEITILPIYGIGGIGKTTFARLVYNDLEFRCYFKVWVHVSQRFDLNKIRESIISQLSAEESLANERQMIHCLTELLSGKKILIVLDDLWEDDQFKLHELKHMLYHGHSNIIILVTTRSERVAERICTNIQPYKIQLLTNDLCWNIIKQRSGFEARDDKEQLMGIGWEIAKKCGGVALAARSFGFTLRSMNFDRWMEVKENNIWDLQDHVLASLKLSYSYMPSFLKLCFAYCAIFPKGHKIVKSKLVYQWISLDFIKPTKMLSAMQLCENYIMQLLGLSFFQHSVSPKTTVPHHEDVTVFIMHDLVHDLAELVMVDEILNGSKQDNNNTGGSKVHFELPNDCTQSLKAFTQYPIKTRALRVLQTDKTGLYMSFLVSGRIGHHDDIFWSAKHLRVLDLSECSIQKLPNSIGNLKQLTYLNAPRVQHRVIPNCITKLSKLIYLGLSGSSKILALPKSIGEMEGLMYLDLSGCSSLKRLPESFGQLTKLVHLDVSKCSHVTNVSEFLENLTNLEHLNLSYCSSIGKLPEHLGYLRQLRNLNLSYSSYLEGHPNAEVFVMLTKLERLNLSSKRSFLQNLLEALSKLTSLKYLNLSGLQNLTNLVHLDLSQYYGASNGILETLGSLTKLQYLNFSNSSWSGKGDKLGPAYMLKAMGNLTELRYLNLSNCSDYLEGEVFFMLLECIGNLPNLEHLDLSGNGNLTSLPDCLCNLRKLQTLDLSRCIQLKGLPENLDEMDSLKFLVLEDCLLDTIYELSRFSKSLAILPDFVVQADCHDSSSSLVRLQDVNRTDLMISKLENVKSAQEARSIKLTEKVTMKKLELNWTENAERTVQDMEVFGELVPPITLEELQISGYNSVRFPKWFVGNIASHLPNLVRISMSNLSMCSSLPPFGQLPNLEELNLERMDSISKIDWEICGTTTRPSFPRLQHFTLYDMGSLEVWYTNKYPRDGGGARQFMFPNLRALKINYCPNLRLEPCPHIAEERWEIWESDGVISSWGEGASQTSVSSPSSAPVSTMHIRNCNVPMHQWRLLHHLPALTKLKIDGCCDLSISPEVTQALSSLQSLTLQSWEKPDPELPNWLGQLPSLKKLKIQGRVVTKALQDSVGYLTRLQSLCLKIIISMTALPQWVGVLISLKQLEIASCHNLNDLTDSIGGLTSLRTLTIRFCSGITSLPESIGGLTSLKELAISYCGGITSLPRSMQKLIKLEKLTIFDCKELRKWCETEENKRKLAHIKRKGIY</sequence>
<keyword evidence="6 12" id="KW-0547">Nucleotide-binding</keyword>
<dbReference type="Gene3D" id="3.30.200.20">
    <property type="entry name" value="Phosphorylase Kinase, domain 1"/>
    <property type="match status" value="1"/>
</dbReference>
<dbReference type="Pfam" id="PF00560">
    <property type="entry name" value="LRR_1"/>
    <property type="match status" value="1"/>
</dbReference>
<dbReference type="InterPro" id="IPR008271">
    <property type="entry name" value="Ser/Thr_kinase_AS"/>
</dbReference>
<keyword evidence="15" id="KW-1185">Reference proteome</keyword>
<feature type="domain" description="Protein kinase" evidence="13">
    <location>
        <begin position="18"/>
        <end position="307"/>
    </location>
</feature>
<dbReference type="InterPro" id="IPR006553">
    <property type="entry name" value="Leu-rich_rpt_Cys-con_subtyp"/>
</dbReference>
<dbReference type="FunFam" id="1.10.510.10:FF:000625">
    <property type="entry name" value="Cysteine-rich receptor-like protein kinase 6"/>
    <property type="match status" value="1"/>
</dbReference>
<dbReference type="InterPro" id="IPR001611">
    <property type="entry name" value="Leu-rich_rpt"/>
</dbReference>
<dbReference type="EMBL" id="OZ075134">
    <property type="protein sequence ID" value="CAL4994009.1"/>
    <property type="molecule type" value="Genomic_DNA"/>
</dbReference>
<dbReference type="PROSITE" id="PS51450">
    <property type="entry name" value="LRR"/>
    <property type="match status" value="1"/>
</dbReference>
<dbReference type="Proteomes" id="UP001497457">
    <property type="component" value="Chromosome 24b"/>
</dbReference>
<keyword evidence="11" id="KW-0472">Membrane</keyword>
<evidence type="ECO:0000256" key="8">
    <source>
        <dbReference type="ARBA" id="ARBA00022821"/>
    </source>
</evidence>
<evidence type="ECO:0000256" key="4">
    <source>
        <dbReference type="ARBA" id="ARBA00022692"/>
    </source>
</evidence>